<comment type="caution">
    <text evidence="1">The sequence shown here is derived from an EMBL/GenBank/DDBJ whole genome shotgun (WGS) entry which is preliminary data.</text>
</comment>
<sequence>MISKKESELLLVHAALQIQYQRPEQAMSLLDALLELSSDNWEAKRLLAVACLQTGRYTRSTMLCEELLQGDPKGHEPGLWFCLSQARWKQNNQDGARQAHRRYLQSLNSESNE</sequence>
<dbReference type="Gene3D" id="1.25.40.10">
    <property type="entry name" value="Tetratricopeptide repeat domain"/>
    <property type="match status" value="1"/>
</dbReference>
<dbReference type="SUPFAM" id="SSF48452">
    <property type="entry name" value="TPR-like"/>
    <property type="match status" value="1"/>
</dbReference>
<dbReference type="Proteomes" id="UP000078406">
    <property type="component" value="Unassembled WGS sequence"/>
</dbReference>
<proteinExistence type="predicted"/>
<reference evidence="1 2" key="1">
    <citation type="journal article" date="2016" name="Syst. Appl. Microbiol.">
        <title>Vibrio bivalvicida sp. nov., a novel larval pathogen for bivalve molluscs reared in a hatchery.</title>
        <authorList>
            <person name="Dubert J."/>
            <person name="Romalde J.L."/>
            <person name="Prado S."/>
            <person name="Barja J.L."/>
        </authorList>
    </citation>
    <scope>NUCLEOTIDE SEQUENCE [LARGE SCALE GENOMIC DNA]</scope>
    <source>
        <strain evidence="1 2">605</strain>
    </source>
</reference>
<evidence type="ECO:0000313" key="2">
    <source>
        <dbReference type="Proteomes" id="UP000078406"/>
    </source>
</evidence>
<name>A0A177XTY9_9VIBR</name>
<dbReference type="EMBL" id="LLEI02000091">
    <property type="protein sequence ID" value="OAJ92070.1"/>
    <property type="molecule type" value="Genomic_DNA"/>
</dbReference>
<dbReference type="RefSeq" id="WP_054962586.1">
    <property type="nucleotide sequence ID" value="NZ_LLEI02000091.1"/>
</dbReference>
<gene>
    <name evidence="1" type="ORF">APB76_22190</name>
</gene>
<evidence type="ECO:0000313" key="1">
    <source>
        <dbReference type="EMBL" id="OAJ92070.1"/>
    </source>
</evidence>
<dbReference type="Pfam" id="PF14559">
    <property type="entry name" value="TPR_19"/>
    <property type="match status" value="1"/>
</dbReference>
<accession>A0A177XTY9</accession>
<organism evidence="1 2">
    <name type="scientific">Vibrio bivalvicida</name>
    <dbReference type="NCBI Taxonomy" id="1276888"/>
    <lineage>
        <taxon>Bacteria</taxon>
        <taxon>Pseudomonadati</taxon>
        <taxon>Pseudomonadota</taxon>
        <taxon>Gammaproteobacteria</taxon>
        <taxon>Vibrionales</taxon>
        <taxon>Vibrionaceae</taxon>
        <taxon>Vibrio</taxon>
        <taxon>Vibrio oreintalis group</taxon>
    </lineage>
</organism>
<dbReference type="InterPro" id="IPR011990">
    <property type="entry name" value="TPR-like_helical_dom_sf"/>
</dbReference>
<dbReference type="AlphaFoldDB" id="A0A177XTY9"/>
<protein>
    <submittedName>
        <fullName evidence="1">Translocation protein Y</fullName>
    </submittedName>
</protein>